<accession>A0A160PDP9</accession>
<dbReference type="AlphaFoldDB" id="A0A160PDP9"/>
<reference evidence="1 2" key="1">
    <citation type="journal article" date="2016" name="Genome Announc.">
        <title>Complete Genome Sequence of Methylobacterium populi P-1M, Isolated from Pink-Pigmented Household Biofilm.</title>
        <authorList>
            <person name="Morohoshi T."/>
            <person name="Ikeda T."/>
        </authorList>
    </citation>
    <scope>NUCLEOTIDE SEQUENCE [LARGE SCALE GENOMIC DNA]</scope>
    <source>
        <strain evidence="1 2">P-1M</strain>
    </source>
</reference>
<sequence length="116" mass="12382">MIALANRQVSPHMKHNDRAILQDRVRTLVLRHALEAALQRLAHLSGANAEEELLKLEHSIVSATRRVGEVPGNVQLAALVAVEDAVAAIRTAFDTVHQRIETAPGASAASQTALAA</sequence>
<gene>
    <name evidence="1" type="ORF">MPPM_1066</name>
</gene>
<proteinExistence type="predicted"/>
<protein>
    <submittedName>
        <fullName evidence="1">Uncharacterized protein</fullName>
    </submittedName>
</protein>
<dbReference type="Proteomes" id="UP000218288">
    <property type="component" value="Chromosome"/>
</dbReference>
<dbReference type="EMBL" id="AP014809">
    <property type="protein sequence ID" value="BAU89671.1"/>
    <property type="molecule type" value="Genomic_DNA"/>
</dbReference>
<organism evidence="1 2">
    <name type="scientific">Methylorubrum populi</name>
    <dbReference type="NCBI Taxonomy" id="223967"/>
    <lineage>
        <taxon>Bacteria</taxon>
        <taxon>Pseudomonadati</taxon>
        <taxon>Pseudomonadota</taxon>
        <taxon>Alphaproteobacteria</taxon>
        <taxon>Hyphomicrobiales</taxon>
        <taxon>Methylobacteriaceae</taxon>
        <taxon>Methylorubrum</taxon>
    </lineage>
</organism>
<name>A0A160PDP9_9HYPH</name>
<evidence type="ECO:0000313" key="1">
    <source>
        <dbReference type="EMBL" id="BAU89671.1"/>
    </source>
</evidence>
<evidence type="ECO:0000313" key="2">
    <source>
        <dbReference type="Proteomes" id="UP000218288"/>
    </source>
</evidence>